<dbReference type="RefSeq" id="WP_101248857.1">
    <property type="nucleotide sequence ID" value="NZ_PIUM01000001.1"/>
</dbReference>
<dbReference type="Pfam" id="PF01053">
    <property type="entry name" value="Cys_Met_Meta_PP"/>
    <property type="match status" value="1"/>
</dbReference>
<dbReference type="InterPro" id="IPR015421">
    <property type="entry name" value="PyrdxlP-dep_Trfase_major"/>
</dbReference>
<gene>
    <name evidence="6" type="ORF">CWS72_02005</name>
</gene>
<dbReference type="PANTHER" id="PTHR11808:SF15">
    <property type="entry name" value="CYSTATHIONINE GAMMA-LYASE"/>
    <property type="match status" value="1"/>
</dbReference>
<evidence type="ECO:0000256" key="4">
    <source>
        <dbReference type="PIRSR" id="PIRSR001434-2"/>
    </source>
</evidence>
<dbReference type="GO" id="GO:0019346">
    <property type="term" value="P:transsulfuration"/>
    <property type="evidence" value="ECO:0007669"/>
    <property type="project" value="InterPro"/>
</dbReference>
<evidence type="ECO:0000256" key="1">
    <source>
        <dbReference type="ARBA" id="ARBA00001933"/>
    </source>
</evidence>
<evidence type="ECO:0000313" key="7">
    <source>
        <dbReference type="Proteomes" id="UP000233293"/>
    </source>
</evidence>
<dbReference type="GO" id="GO:0019343">
    <property type="term" value="P:cysteine biosynthetic process via cystathionine"/>
    <property type="evidence" value="ECO:0007669"/>
    <property type="project" value="TreeGrafter"/>
</dbReference>
<dbReference type="SUPFAM" id="SSF53383">
    <property type="entry name" value="PLP-dependent transferases"/>
    <property type="match status" value="1"/>
</dbReference>
<dbReference type="GO" id="GO:0003962">
    <property type="term" value="F:cystathionine gamma-synthase activity"/>
    <property type="evidence" value="ECO:0007669"/>
    <property type="project" value="TreeGrafter"/>
</dbReference>
<comment type="cofactor">
    <cofactor evidence="1 5">
        <name>pyridoxal 5'-phosphate</name>
        <dbReference type="ChEBI" id="CHEBI:597326"/>
    </cofactor>
</comment>
<dbReference type="AlphaFoldDB" id="A0A2N3Q1U6"/>
<keyword evidence="7" id="KW-1185">Reference proteome</keyword>
<evidence type="ECO:0000256" key="3">
    <source>
        <dbReference type="ARBA" id="ARBA00022898"/>
    </source>
</evidence>
<organism evidence="6 7">
    <name type="scientific">Telmatospirillum siberiense</name>
    <dbReference type="NCBI Taxonomy" id="382514"/>
    <lineage>
        <taxon>Bacteria</taxon>
        <taxon>Pseudomonadati</taxon>
        <taxon>Pseudomonadota</taxon>
        <taxon>Alphaproteobacteria</taxon>
        <taxon>Rhodospirillales</taxon>
        <taxon>Rhodospirillaceae</taxon>
        <taxon>Telmatospirillum</taxon>
    </lineage>
</organism>
<dbReference type="Gene3D" id="3.90.1150.10">
    <property type="entry name" value="Aspartate Aminotransferase, domain 1"/>
    <property type="match status" value="1"/>
</dbReference>
<feature type="modified residue" description="N6-(pyridoxal phosphate)lysine" evidence="4">
    <location>
        <position position="203"/>
    </location>
</feature>
<dbReference type="EMBL" id="PIUM01000001">
    <property type="protein sequence ID" value="PKU26626.1"/>
    <property type="molecule type" value="Genomic_DNA"/>
</dbReference>
<keyword evidence="3 4" id="KW-0663">Pyridoxal phosphate</keyword>
<dbReference type="GO" id="GO:0004123">
    <property type="term" value="F:cystathionine gamma-lyase activity"/>
    <property type="evidence" value="ECO:0007669"/>
    <property type="project" value="TreeGrafter"/>
</dbReference>
<dbReference type="PIRSF" id="PIRSF001434">
    <property type="entry name" value="CGS"/>
    <property type="match status" value="1"/>
</dbReference>
<reference evidence="7" key="1">
    <citation type="submission" date="2017-12" db="EMBL/GenBank/DDBJ databases">
        <title>Draft genome sequence of Telmatospirillum siberiense 26-4b1T, an acidotolerant peatland alphaproteobacterium potentially involved in sulfur cycling.</title>
        <authorList>
            <person name="Hausmann B."/>
            <person name="Pjevac P."/>
            <person name="Schreck K."/>
            <person name="Herbold C.W."/>
            <person name="Daims H."/>
            <person name="Wagner M."/>
            <person name="Pester M."/>
            <person name="Loy A."/>
        </authorList>
    </citation>
    <scope>NUCLEOTIDE SEQUENCE [LARGE SCALE GENOMIC DNA]</scope>
    <source>
        <strain evidence="7">26-4b1</strain>
    </source>
</reference>
<dbReference type="InterPro" id="IPR015422">
    <property type="entry name" value="PyrdxlP-dep_Trfase_small"/>
</dbReference>
<dbReference type="OrthoDB" id="9790858at2"/>
<dbReference type="InterPro" id="IPR000277">
    <property type="entry name" value="Cys/Met-Metab_PyrdxlP-dep_enz"/>
</dbReference>
<evidence type="ECO:0000256" key="5">
    <source>
        <dbReference type="RuleBase" id="RU362118"/>
    </source>
</evidence>
<dbReference type="InterPro" id="IPR015424">
    <property type="entry name" value="PyrdxlP-dep_Trfase"/>
</dbReference>
<dbReference type="FunFam" id="3.40.640.10:FF:000046">
    <property type="entry name" value="Cystathionine gamma-lyase"/>
    <property type="match status" value="1"/>
</dbReference>
<dbReference type="GO" id="GO:0005737">
    <property type="term" value="C:cytoplasm"/>
    <property type="evidence" value="ECO:0007669"/>
    <property type="project" value="TreeGrafter"/>
</dbReference>
<accession>A0A2N3Q1U6</accession>
<dbReference type="Proteomes" id="UP000233293">
    <property type="component" value="Unassembled WGS sequence"/>
</dbReference>
<dbReference type="GO" id="GO:0030170">
    <property type="term" value="F:pyridoxal phosphate binding"/>
    <property type="evidence" value="ECO:0007669"/>
    <property type="project" value="InterPro"/>
</dbReference>
<dbReference type="PANTHER" id="PTHR11808">
    <property type="entry name" value="TRANS-SULFURATION ENZYME FAMILY MEMBER"/>
    <property type="match status" value="1"/>
</dbReference>
<name>A0A2N3Q1U6_9PROT</name>
<evidence type="ECO:0000256" key="2">
    <source>
        <dbReference type="ARBA" id="ARBA00009077"/>
    </source>
</evidence>
<dbReference type="InterPro" id="IPR054542">
    <property type="entry name" value="Cys_met_metab_PP"/>
</dbReference>
<comment type="caution">
    <text evidence="6">The sequence shown here is derived from an EMBL/GenBank/DDBJ whole genome shotgun (WGS) entry which is preliminary data.</text>
</comment>
<comment type="similarity">
    <text evidence="2 5">Belongs to the trans-sulfuration enzymes family.</text>
</comment>
<proteinExistence type="inferred from homology"/>
<evidence type="ECO:0000313" key="6">
    <source>
        <dbReference type="EMBL" id="PKU26626.1"/>
    </source>
</evidence>
<dbReference type="PROSITE" id="PS00868">
    <property type="entry name" value="CYS_MET_METAB_PP"/>
    <property type="match status" value="1"/>
</dbReference>
<protein>
    <submittedName>
        <fullName evidence="6">Cystathionine gamma-synthase</fullName>
    </submittedName>
</protein>
<sequence>MSDWSKFQAETLAAQALGLIDEASGAIIPAIHPSTTYLRDPDNGYRRGRIYARADNPTFEQAGALLTALEGGADSLLFASGMAAATAVFLALSPGDHVVVPKVMYWAFRAWLHETATHWGLRVEEVDTTDLDAVRSALRPGETRLVWLESPANPLWSVSDIAAIADLAHRAGARLAVDSTVATPVFTRPLDLGADIVMHSATKYLNGHSDVVAGTLTTAKQDEFWARIRQVLVRHGGILGPFEAWLLQRGMRTLFVRVKAAAASAQRLAERLAAHGKVSAVLYPGLPGFPGHDLAARQMRGGFGAMLSIRVKAGEAAAIGTAANVDLWKRATSLGGVESLIEHRASIEGPSSPVPSDLLRLSVGLEAADDLFDDLDQALRRAGERA</sequence>
<dbReference type="Gene3D" id="3.40.640.10">
    <property type="entry name" value="Type I PLP-dependent aspartate aminotransferase-like (Major domain)"/>
    <property type="match status" value="1"/>
</dbReference>